<dbReference type="EMBL" id="CP027059">
    <property type="protein sequence ID" value="UQZ82389.1"/>
    <property type="molecule type" value="Genomic_DNA"/>
</dbReference>
<evidence type="ECO:0000256" key="1">
    <source>
        <dbReference type="ARBA" id="ARBA00022475"/>
    </source>
</evidence>
<evidence type="ECO:0000256" key="5">
    <source>
        <dbReference type="ARBA" id="ARBA00023288"/>
    </source>
</evidence>
<evidence type="ECO:0000256" key="6">
    <source>
        <dbReference type="SAM" id="SignalP"/>
    </source>
</evidence>
<reference evidence="7" key="2">
    <citation type="journal article" date="2021" name="J Anim Sci Technol">
        <title>Complete genome sequence of Paenibacillus konkukensis sp. nov. SK3146 as a potential probiotic strain.</title>
        <authorList>
            <person name="Jung H.I."/>
            <person name="Park S."/>
            <person name="Niu K.M."/>
            <person name="Lee S.W."/>
            <person name="Kothari D."/>
            <person name="Yi K.J."/>
            <person name="Kim S.K."/>
        </authorList>
    </citation>
    <scope>NUCLEOTIDE SEQUENCE</scope>
    <source>
        <strain evidence="7">SK3146</strain>
    </source>
</reference>
<protein>
    <submittedName>
        <fullName evidence="7">Lipoprotein LipO</fullName>
    </submittedName>
</protein>
<dbReference type="SUPFAM" id="SSF53850">
    <property type="entry name" value="Periplasmic binding protein-like II"/>
    <property type="match status" value="1"/>
</dbReference>
<keyword evidence="1" id="KW-1003">Cell membrane</keyword>
<dbReference type="PANTHER" id="PTHR43649:SF33">
    <property type="entry name" value="POLYGALACTURONAN_RHAMNOGALACTURONAN-BINDING PROTEIN YTCQ"/>
    <property type="match status" value="1"/>
</dbReference>
<proteinExistence type="predicted"/>
<feature type="signal peptide" evidence="6">
    <location>
        <begin position="1"/>
        <end position="23"/>
    </location>
</feature>
<evidence type="ECO:0000256" key="4">
    <source>
        <dbReference type="ARBA" id="ARBA00023139"/>
    </source>
</evidence>
<dbReference type="RefSeq" id="WP_249864531.1">
    <property type="nucleotide sequence ID" value="NZ_CP027059.1"/>
</dbReference>
<keyword evidence="3" id="KW-0472">Membrane</keyword>
<feature type="chain" id="PRO_5046171835" evidence="6">
    <location>
        <begin position="24"/>
        <end position="509"/>
    </location>
</feature>
<reference evidence="7" key="1">
    <citation type="submission" date="2018-02" db="EMBL/GenBank/DDBJ databases">
        <authorList>
            <person name="Kim S.-K."/>
            <person name="Jung H.-I."/>
            <person name="Lee S.-W."/>
        </authorList>
    </citation>
    <scope>NUCLEOTIDE SEQUENCE</scope>
    <source>
        <strain evidence="7">SK3146</strain>
    </source>
</reference>
<evidence type="ECO:0000256" key="2">
    <source>
        <dbReference type="ARBA" id="ARBA00022729"/>
    </source>
</evidence>
<dbReference type="InterPro" id="IPR006059">
    <property type="entry name" value="SBP"/>
</dbReference>
<keyword evidence="4" id="KW-0564">Palmitate</keyword>
<organism evidence="7 8">
    <name type="scientific">Paenibacillus konkukensis</name>
    <dbReference type="NCBI Taxonomy" id="2020716"/>
    <lineage>
        <taxon>Bacteria</taxon>
        <taxon>Bacillati</taxon>
        <taxon>Bacillota</taxon>
        <taxon>Bacilli</taxon>
        <taxon>Bacillales</taxon>
        <taxon>Paenibacillaceae</taxon>
        <taxon>Paenibacillus</taxon>
    </lineage>
</organism>
<name>A0ABY4RIY1_9BACL</name>
<evidence type="ECO:0000313" key="8">
    <source>
        <dbReference type="Proteomes" id="UP001057134"/>
    </source>
</evidence>
<keyword evidence="8" id="KW-1185">Reference proteome</keyword>
<dbReference type="PROSITE" id="PS51257">
    <property type="entry name" value="PROKAR_LIPOPROTEIN"/>
    <property type="match status" value="1"/>
</dbReference>
<dbReference type="InterPro" id="IPR050490">
    <property type="entry name" value="Bact_solute-bd_prot1"/>
</dbReference>
<dbReference type="CDD" id="cd13580">
    <property type="entry name" value="PBP2_AlgQ_like_1"/>
    <property type="match status" value="1"/>
</dbReference>
<evidence type="ECO:0000313" key="7">
    <source>
        <dbReference type="EMBL" id="UQZ82389.1"/>
    </source>
</evidence>
<dbReference type="PANTHER" id="PTHR43649">
    <property type="entry name" value="ARABINOSE-BINDING PROTEIN-RELATED"/>
    <property type="match status" value="1"/>
</dbReference>
<keyword evidence="2 6" id="KW-0732">Signal</keyword>
<accession>A0ABY4RIY1</accession>
<gene>
    <name evidence="7" type="primary">lipO_23</name>
    <name evidence="7" type="ORF">SK3146_01546</name>
</gene>
<dbReference type="Pfam" id="PF01547">
    <property type="entry name" value="SBP_bac_1"/>
    <property type="match status" value="1"/>
</dbReference>
<dbReference type="Proteomes" id="UP001057134">
    <property type="component" value="Chromosome"/>
</dbReference>
<evidence type="ECO:0000256" key="3">
    <source>
        <dbReference type="ARBA" id="ARBA00023136"/>
    </source>
</evidence>
<sequence>MASQMNRLRKPVLSLTVAGLMVAAGCSGGTDKSAGQEKAADTGKSQEPFKITMMNQSIVAEPPRPDDPVIAAIEKYTNTKLEIQWVPGTTYTDKLNATIAAGSLPMVVLLQSRPQTVINAIRSGYFWEIGPYLKDYPNLERSLNKQVLKNVSLDGKLYSIFRSRALVGDGVIFRKDWLDNLGMKAPTNIDELYNTIKAFTLNDPDKNGKNDTIGFAEEMSLRGFNFLLAAFGGGNQWDVKDGKLQSVYYSQAYLDTLNFYRKLYEEKLMNQDFALATRPQNIDNMDKGQYGVRMGDPDQITRHSQLFKSNPKAELEVTSTLNGKNGVRVLMDTGYTGEFVFPKSSVKTEAQLRQILAYFDKISEDAGQNIFEWGLEGVHYTMQNGKPARTQEQQDKYNSEVIQLEQTLQVSDGSRAVEGVIDPYVKKYKDAKNAVANNLVPNPAASYTSDTLNQKSAELNKMINDARVKYIMGQLDEAGWKSAVDSWSKAGGDKVTQELNEQYAKDPNK</sequence>
<keyword evidence="5 7" id="KW-0449">Lipoprotein</keyword>
<dbReference type="Gene3D" id="3.40.190.10">
    <property type="entry name" value="Periplasmic binding protein-like II"/>
    <property type="match status" value="2"/>
</dbReference>